<feature type="transmembrane region" description="Helical" evidence="4">
    <location>
        <begin position="289"/>
        <end position="314"/>
    </location>
</feature>
<gene>
    <name evidence="5" type="ORF">ACFFI0_17825</name>
</gene>
<evidence type="ECO:0000256" key="4">
    <source>
        <dbReference type="SAM" id="Phobius"/>
    </source>
</evidence>
<sequence>MIALKIIWWLVQCVILFNLLMPIIFYCFYKLISRKMPPPVPATEADYAIIVTAYEDVSMLPAVVQSLLALDYQRYTIYVVADKCDTSSLQFDSDQVVLLQPEVVLAGNVRSHFYAIERFQRSHDRLTIIDSDNLVHKDYLKALDEYFALGFDSVQGVRMPKNTNTMYASLDAARDLYYHFYDGKVLFSLGSSATLAGSGMAFKVDLYREIFCNSGVQGAGFDKVLQYGIVRKNLRIAFADKAIVWDEKTARTDQLVKQRARWINTWFKYAGYSWKLIFFSFSNASINQFLFGLVLMRPPLFIFLGLGSLCFVVNMLTQNWWIACSFVLGFLLFVSAFLLALKEGNANRRIYKALKGVPNFIFYQLKALLLARRANKVSVATKHDYHQQQE</sequence>
<dbReference type="EMBL" id="JBHLWO010000002">
    <property type="protein sequence ID" value="MFC0320189.1"/>
    <property type="molecule type" value="Genomic_DNA"/>
</dbReference>
<proteinExistence type="inferred from homology"/>
<evidence type="ECO:0000313" key="6">
    <source>
        <dbReference type="Proteomes" id="UP001589774"/>
    </source>
</evidence>
<dbReference type="Pfam" id="PF13641">
    <property type="entry name" value="Glyco_tranf_2_3"/>
    <property type="match status" value="1"/>
</dbReference>
<evidence type="ECO:0000313" key="5">
    <source>
        <dbReference type="EMBL" id="MFC0320189.1"/>
    </source>
</evidence>
<evidence type="ECO:0000256" key="3">
    <source>
        <dbReference type="ARBA" id="ARBA00022679"/>
    </source>
</evidence>
<dbReference type="EC" id="2.4.-.-" evidence="5"/>
<dbReference type="RefSeq" id="WP_130855236.1">
    <property type="nucleotide sequence ID" value="NZ_JBHLWO010000002.1"/>
</dbReference>
<reference evidence="5 6" key="1">
    <citation type="submission" date="2024-09" db="EMBL/GenBank/DDBJ databases">
        <authorList>
            <person name="Sun Q."/>
            <person name="Mori K."/>
        </authorList>
    </citation>
    <scope>NUCLEOTIDE SEQUENCE [LARGE SCALE GENOMIC DNA]</scope>
    <source>
        <strain evidence="5 6">CCM 7765</strain>
    </source>
</reference>
<evidence type="ECO:0000256" key="1">
    <source>
        <dbReference type="ARBA" id="ARBA00006739"/>
    </source>
</evidence>
<dbReference type="Gene3D" id="3.90.550.10">
    <property type="entry name" value="Spore Coat Polysaccharide Biosynthesis Protein SpsA, Chain A"/>
    <property type="match status" value="1"/>
</dbReference>
<keyword evidence="4" id="KW-1133">Transmembrane helix</keyword>
<dbReference type="Proteomes" id="UP001589774">
    <property type="component" value="Unassembled WGS sequence"/>
</dbReference>
<keyword evidence="3 5" id="KW-0808">Transferase</keyword>
<feature type="transmembrane region" description="Helical" evidence="4">
    <location>
        <begin position="320"/>
        <end position="341"/>
    </location>
</feature>
<name>A0ABV6HNL3_9SPHI</name>
<keyword evidence="2 5" id="KW-0328">Glycosyltransferase</keyword>
<dbReference type="SUPFAM" id="SSF53448">
    <property type="entry name" value="Nucleotide-diphospho-sugar transferases"/>
    <property type="match status" value="1"/>
</dbReference>
<keyword evidence="4" id="KW-0472">Membrane</keyword>
<protein>
    <submittedName>
        <fullName evidence="5">Glycosyltransferase</fullName>
        <ecNumber evidence="5">2.4.-.-</ecNumber>
    </submittedName>
</protein>
<comment type="caution">
    <text evidence="5">The sequence shown here is derived from an EMBL/GenBank/DDBJ whole genome shotgun (WGS) entry which is preliminary data.</text>
</comment>
<dbReference type="PANTHER" id="PTHR43630">
    <property type="entry name" value="POLY-BETA-1,6-N-ACETYL-D-GLUCOSAMINE SYNTHASE"/>
    <property type="match status" value="1"/>
</dbReference>
<dbReference type="GO" id="GO:0016757">
    <property type="term" value="F:glycosyltransferase activity"/>
    <property type="evidence" value="ECO:0007669"/>
    <property type="project" value="UniProtKB-KW"/>
</dbReference>
<dbReference type="InterPro" id="IPR029044">
    <property type="entry name" value="Nucleotide-diphossugar_trans"/>
</dbReference>
<dbReference type="PANTHER" id="PTHR43630:SF1">
    <property type="entry name" value="POLY-BETA-1,6-N-ACETYL-D-GLUCOSAMINE SYNTHASE"/>
    <property type="match status" value="1"/>
</dbReference>
<keyword evidence="4" id="KW-0812">Transmembrane</keyword>
<accession>A0ABV6HNL3</accession>
<evidence type="ECO:0000256" key="2">
    <source>
        <dbReference type="ARBA" id="ARBA00022676"/>
    </source>
</evidence>
<feature type="transmembrane region" description="Helical" evidence="4">
    <location>
        <begin position="6"/>
        <end position="29"/>
    </location>
</feature>
<organism evidence="5 6">
    <name type="scientific">Olivibacter oleidegradans</name>
    <dbReference type="NCBI Taxonomy" id="760123"/>
    <lineage>
        <taxon>Bacteria</taxon>
        <taxon>Pseudomonadati</taxon>
        <taxon>Bacteroidota</taxon>
        <taxon>Sphingobacteriia</taxon>
        <taxon>Sphingobacteriales</taxon>
        <taxon>Sphingobacteriaceae</taxon>
        <taxon>Olivibacter</taxon>
    </lineage>
</organism>
<keyword evidence="6" id="KW-1185">Reference proteome</keyword>
<comment type="similarity">
    <text evidence="1">Belongs to the glycosyltransferase 2 family.</text>
</comment>